<dbReference type="EMBL" id="BAAFSV010000005">
    <property type="protein sequence ID" value="GAB1318661.1"/>
    <property type="molecule type" value="Genomic_DNA"/>
</dbReference>
<gene>
    <name evidence="8" type="ORF">MFIFM68171_08871</name>
</gene>
<dbReference type="SUPFAM" id="SSF56219">
    <property type="entry name" value="DNase I-like"/>
    <property type="match status" value="1"/>
</dbReference>
<accession>A0ABQ0GLN8</accession>
<evidence type="ECO:0000313" key="8">
    <source>
        <dbReference type="EMBL" id="GAB1318661.1"/>
    </source>
</evidence>
<name>A0ABQ0GLN8_9PEZI</name>
<dbReference type="Gene3D" id="3.60.10.10">
    <property type="entry name" value="Endonuclease/exonuclease/phosphatase"/>
    <property type="match status" value="1"/>
</dbReference>
<evidence type="ECO:0000256" key="1">
    <source>
        <dbReference type="ARBA" id="ARBA00001946"/>
    </source>
</evidence>
<sequence>MDREISPPPTKRRKLRPASLESTPSSNSLNPNPESMRPRRSIRIFSWNINGVDPYLPSPSHKITSFFKPLASGTTAATTTPHTSTSRSNTNPSSLRAFLSRHNFPEALFLQELKIAPGSTAKATLSALQSSLNALPTNPDHGDDAEDGDNSRAYDLHAVLPRDRYNARGFGGKLYGVGTVLRRDFAREWVVCARGAEWDLEGRVGVVEMRKAVGGAQPVLALVNVYAVNGTGAPYRDPATGAVVGTRHDWKVAFHSRLRDECLALEGRGFRVVVAGDLNVARGVVDGYPGLRTWPRRHCVNRADFNRKFFGEEDNRRAGAYVEGAVGQGKCLDAVDVFRAIYGKERKYTYYPRTKEWGSSCDRVDLILVSKGLWEAGRVLGTGILDTPQERGLSDHVPLWVEVAWDEKPEQKQE</sequence>
<dbReference type="Proteomes" id="UP001628179">
    <property type="component" value="Unassembled WGS sequence"/>
</dbReference>
<dbReference type="GO" id="GO:0004519">
    <property type="term" value="F:endonuclease activity"/>
    <property type="evidence" value="ECO:0007669"/>
    <property type="project" value="UniProtKB-KW"/>
</dbReference>
<keyword evidence="9" id="KW-1185">Reference proteome</keyword>
<dbReference type="PANTHER" id="PTHR22748">
    <property type="entry name" value="AP ENDONUCLEASE"/>
    <property type="match status" value="1"/>
</dbReference>
<keyword evidence="4" id="KW-0378">Hydrolase</keyword>
<organism evidence="8 9">
    <name type="scientific">Madurella fahalii</name>
    <dbReference type="NCBI Taxonomy" id="1157608"/>
    <lineage>
        <taxon>Eukaryota</taxon>
        <taxon>Fungi</taxon>
        <taxon>Dikarya</taxon>
        <taxon>Ascomycota</taxon>
        <taxon>Pezizomycotina</taxon>
        <taxon>Sordariomycetes</taxon>
        <taxon>Sordariomycetidae</taxon>
        <taxon>Sordariales</taxon>
        <taxon>Sordariales incertae sedis</taxon>
        <taxon>Madurella</taxon>
    </lineage>
</organism>
<dbReference type="PANTHER" id="PTHR22748:SF14">
    <property type="entry name" value="ENDONUCLEASE_EXONUCLEASE_PHOSPHATASE DOMAIN-CONTAINING PROTEIN"/>
    <property type="match status" value="1"/>
</dbReference>
<dbReference type="InterPro" id="IPR004808">
    <property type="entry name" value="AP_endonuc_1"/>
</dbReference>
<dbReference type="GeneID" id="98179613"/>
<dbReference type="InterPro" id="IPR036691">
    <property type="entry name" value="Endo/exonu/phosph_ase_sf"/>
</dbReference>
<keyword evidence="8" id="KW-0540">Nuclease</keyword>
<feature type="compositionally biased region" description="Low complexity" evidence="6">
    <location>
        <begin position="19"/>
        <end position="35"/>
    </location>
</feature>
<evidence type="ECO:0000256" key="5">
    <source>
        <dbReference type="ARBA" id="ARBA00022842"/>
    </source>
</evidence>
<evidence type="ECO:0000313" key="9">
    <source>
        <dbReference type="Proteomes" id="UP001628179"/>
    </source>
</evidence>
<keyword evidence="8" id="KW-0255">Endonuclease</keyword>
<feature type="region of interest" description="Disordered" evidence="6">
    <location>
        <begin position="73"/>
        <end position="93"/>
    </location>
</feature>
<evidence type="ECO:0000259" key="7">
    <source>
        <dbReference type="Pfam" id="PF03372"/>
    </source>
</evidence>
<reference evidence="8 9" key="1">
    <citation type="submission" date="2024-09" db="EMBL/GenBank/DDBJ databases">
        <title>Itraconazole resistance in Madurella fahalii resulting from another homologue of gene encoding cytochrome P450 14-alpha sterol demethylase (CYP51).</title>
        <authorList>
            <person name="Yoshioka I."/>
            <person name="Fahal A.H."/>
            <person name="Kaneko S."/>
            <person name="Yaguchi T."/>
        </authorList>
    </citation>
    <scope>NUCLEOTIDE SEQUENCE [LARGE SCALE GENOMIC DNA]</scope>
    <source>
        <strain evidence="8 9">IFM 68171</strain>
    </source>
</reference>
<evidence type="ECO:0000256" key="6">
    <source>
        <dbReference type="SAM" id="MobiDB-lite"/>
    </source>
</evidence>
<dbReference type="InterPro" id="IPR005135">
    <property type="entry name" value="Endo/exonuclease/phosphatase"/>
</dbReference>
<comment type="cofactor">
    <cofactor evidence="1">
        <name>Mg(2+)</name>
        <dbReference type="ChEBI" id="CHEBI:18420"/>
    </cofactor>
</comment>
<comment type="similarity">
    <text evidence="2">Belongs to the DNA repair enzymes AP/ExoA family.</text>
</comment>
<keyword evidence="5" id="KW-0460">Magnesium</keyword>
<dbReference type="RefSeq" id="XP_070920391.1">
    <property type="nucleotide sequence ID" value="XM_071064290.1"/>
</dbReference>
<dbReference type="PROSITE" id="PS51435">
    <property type="entry name" value="AP_NUCLEASE_F1_4"/>
    <property type="match status" value="1"/>
</dbReference>
<evidence type="ECO:0000256" key="4">
    <source>
        <dbReference type="ARBA" id="ARBA00022801"/>
    </source>
</evidence>
<feature type="region of interest" description="Disordered" evidence="6">
    <location>
        <begin position="1"/>
        <end position="37"/>
    </location>
</feature>
<protein>
    <submittedName>
        <fullName evidence="8">Endonuclease/exonuclease/phosphatase</fullName>
    </submittedName>
</protein>
<comment type="caution">
    <text evidence="8">The sequence shown here is derived from an EMBL/GenBank/DDBJ whole genome shotgun (WGS) entry which is preliminary data.</text>
</comment>
<evidence type="ECO:0000256" key="3">
    <source>
        <dbReference type="ARBA" id="ARBA00022723"/>
    </source>
</evidence>
<proteinExistence type="inferred from homology"/>
<keyword evidence="3" id="KW-0479">Metal-binding</keyword>
<evidence type="ECO:0000256" key="2">
    <source>
        <dbReference type="ARBA" id="ARBA00007092"/>
    </source>
</evidence>
<feature type="domain" description="Endonuclease/exonuclease/phosphatase" evidence="7">
    <location>
        <begin position="46"/>
        <end position="396"/>
    </location>
</feature>
<dbReference type="Pfam" id="PF03372">
    <property type="entry name" value="Exo_endo_phos"/>
    <property type="match status" value="1"/>
</dbReference>